<gene>
    <name evidence="2" type="ORF">CRE_16800</name>
</gene>
<dbReference type="eggNOG" id="ENOG502THQ6">
    <property type="taxonomic scope" value="Eukaryota"/>
</dbReference>
<evidence type="ECO:0000313" key="2">
    <source>
        <dbReference type="EMBL" id="EFO97300.1"/>
    </source>
</evidence>
<dbReference type="HOGENOM" id="CLU_853184_0_0_1"/>
<feature type="region of interest" description="Disordered" evidence="1">
    <location>
        <begin position="134"/>
        <end position="220"/>
    </location>
</feature>
<dbReference type="EMBL" id="DS268432">
    <property type="protein sequence ID" value="EFO97300.1"/>
    <property type="molecule type" value="Genomic_DNA"/>
</dbReference>
<proteinExistence type="predicted"/>
<evidence type="ECO:0000256" key="1">
    <source>
        <dbReference type="SAM" id="MobiDB-lite"/>
    </source>
</evidence>
<dbReference type="CTD" id="9809215"/>
<dbReference type="OrthoDB" id="5873980at2759"/>
<dbReference type="AlphaFoldDB" id="E3MAJ4"/>
<protein>
    <submittedName>
        <fullName evidence="2">Uncharacterized protein</fullName>
    </submittedName>
</protein>
<keyword evidence="3" id="KW-1185">Reference proteome</keyword>
<feature type="compositionally biased region" description="Basic residues" evidence="1">
    <location>
        <begin position="177"/>
        <end position="190"/>
    </location>
</feature>
<feature type="compositionally biased region" description="Basic and acidic residues" evidence="1">
    <location>
        <begin position="162"/>
        <end position="176"/>
    </location>
</feature>
<reference evidence="2" key="1">
    <citation type="submission" date="2007-07" db="EMBL/GenBank/DDBJ databases">
        <title>PCAP assembly of the Caenorhabditis remanei genome.</title>
        <authorList>
            <consortium name="The Caenorhabditis remanei Sequencing Consortium"/>
            <person name="Wilson R.K."/>
        </authorList>
    </citation>
    <scope>NUCLEOTIDE SEQUENCE [LARGE SCALE GENOMIC DNA]</scope>
    <source>
        <strain evidence="2">PB4641</strain>
    </source>
</reference>
<dbReference type="RefSeq" id="XP_003106694.2">
    <property type="nucleotide sequence ID" value="XM_003106646.2"/>
</dbReference>
<sequence length="334" mass="37959">MTSASNKEDDGFDPKYSLVYMNSTAALMETLFKNMKDEDFVYPSKKTVGADEGRIIRCEELMSRKQKASAEQSTFILGDPYLESMLAKMSDEDFTYETKKPVDPNYGRVVRALELMELAGCSTDDVHVKINIETAETIEPPQKENVAGGDCQQDRASNSSQPDERDSGSDNGDRNKKFGSQKKQNNKGRVKYNIQSWKNDHRSSGNDQNYVPRRQSTDSYRPFNQKVANANENGTHSYENRTFSPQNEMFRDYGNNGGTRYPKNQGHSNNGRGRGNRRGGYGGYNSNNGQQRTTDVDRDQSWNISQRSNWNGNQGANTAQKFWTGVYNEEHMWK</sequence>
<dbReference type="GeneID" id="9809215"/>
<dbReference type="OMA" id="TAYHVEN"/>
<dbReference type="InParanoid" id="E3MAJ4"/>
<accession>E3MAJ4</accession>
<dbReference type="FunCoup" id="E3MAJ4">
    <property type="interactions" value="1026"/>
</dbReference>
<dbReference type="KEGG" id="crq:GCK72_023391"/>
<name>E3MAJ4_CAERE</name>
<organism evidence="3">
    <name type="scientific">Caenorhabditis remanei</name>
    <name type="common">Caenorhabditis vulgaris</name>
    <dbReference type="NCBI Taxonomy" id="31234"/>
    <lineage>
        <taxon>Eukaryota</taxon>
        <taxon>Metazoa</taxon>
        <taxon>Ecdysozoa</taxon>
        <taxon>Nematoda</taxon>
        <taxon>Chromadorea</taxon>
        <taxon>Rhabditida</taxon>
        <taxon>Rhabditina</taxon>
        <taxon>Rhabditomorpha</taxon>
        <taxon>Rhabditoidea</taxon>
        <taxon>Rhabditidae</taxon>
        <taxon>Peloderinae</taxon>
        <taxon>Caenorhabditis</taxon>
    </lineage>
</organism>
<feature type="region of interest" description="Disordered" evidence="1">
    <location>
        <begin position="257"/>
        <end position="297"/>
    </location>
</feature>
<dbReference type="Proteomes" id="UP000008281">
    <property type="component" value="Unassembled WGS sequence"/>
</dbReference>
<evidence type="ECO:0000313" key="3">
    <source>
        <dbReference type="Proteomes" id="UP000008281"/>
    </source>
</evidence>